<sequence length="114" mass="12863">MLHTAFTYIGNILLVIGCFFMFVSAIGIVRMPDLYNRLQAGTKASTLGAMCTIMGVGFLHPDWWIKCFLLTLFILMTNPLSSSVLARASLRSGVKPYKLVIDECEQYYKNEEEN</sequence>
<feature type="transmembrane region" description="Helical" evidence="1">
    <location>
        <begin position="63"/>
        <end position="86"/>
    </location>
</feature>
<keyword evidence="1" id="KW-0472">Membrane</keyword>
<feature type="transmembrane region" description="Helical" evidence="1">
    <location>
        <begin position="6"/>
        <end position="28"/>
    </location>
</feature>
<reference evidence="2 3" key="1">
    <citation type="journal article" date="2012" name="Extremophiles">
        <title>Thermotomaculum hydrothermale gen. nov., sp. nov., a novel heterotrophic thermophile within the phylum Acidobacteria from a deep-sea hydrothermal vent chimney in the Southern Okinawa Trough.</title>
        <authorList>
            <person name="Izumi H."/>
            <person name="Nunoura T."/>
            <person name="Miyazaki M."/>
            <person name="Mino S."/>
            <person name="Toki T."/>
            <person name="Takai K."/>
            <person name="Sako Y."/>
            <person name="Sawabe T."/>
            <person name="Nakagawa S."/>
        </authorList>
    </citation>
    <scope>NUCLEOTIDE SEQUENCE [LARGE SCALE GENOMIC DNA]</scope>
    <source>
        <strain evidence="2 3">AC55</strain>
    </source>
</reference>
<dbReference type="EMBL" id="AP017470">
    <property type="protein sequence ID" value="BBB33387.1"/>
    <property type="molecule type" value="Genomic_DNA"/>
</dbReference>
<dbReference type="AlphaFoldDB" id="A0A7R6PVI3"/>
<evidence type="ECO:0000313" key="2">
    <source>
        <dbReference type="EMBL" id="BBB33387.1"/>
    </source>
</evidence>
<dbReference type="GO" id="GO:0015385">
    <property type="term" value="F:sodium:proton antiporter activity"/>
    <property type="evidence" value="ECO:0007669"/>
    <property type="project" value="TreeGrafter"/>
</dbReference>
<keyword evidence="1" id="KW-0812">Transmembrane</keyword>
<dbReference type="RefSeq" id="WP_201327694.1">
    <property type="nucleotide sequence ID" value="NZ_AP017470.1"/>
</dbReference>
<dbReference type="KEGG" id="thyd:TTHT_1936"/>
<keyword evidence="3" id="KW-1185">Reference proteome</keyword>
<proteinExistence type="predicted"/>
<dbReference type="NCBIfam" id="NF009314">
    <property type="entry name" value="PRK12674.1-2"/>
    <property type="match status" value="1"/>
</dbReference>
<dbReference type="NCBIfam" id="TIGR01300">
    <property type="entry name" value="CPA3_mnhG_phaG"/>
    <property type="match status" value="1"/>
</dbReference>
<gene>
    <name evidence="2" type="primary">mnhG</name>
    <name evidence="2" type="ORF">TTHT_1936</name>
</gene>
<dbReference type="PANTHER" id="PTHR34703:SF1">
    <property type="entry name" value="ANTIPORTER SUBUNIT MNHG2-RELATED"/>
    <property type="match status" value="1"/>
</dbReference>
<evidence type="ECO:0000256" key="1">
    <source>
        <dbReference type="SAM" id="Phobius"/>
    </source>
</evidence>
<organism evidence="2 3">
    <name type="scientific">Thermotomaculum hydrothermale</name>
    <dbReference type="NCBI Taxonomy" id="981385"/>
    <lineage>
        <taxon>Bacteria</taxon>
        <taxon>Pseudomonadati</taxon>
        <taxon>Acidobacteriota</taxon>
        <taxon>Holophagae</taxon>
        <taxon>Thermotomaculales</taxon>
        <taxon>Thermotomaculaceae</taxon>
        <taxon>Thermotomaculum</taxon>
    </lineage>
</organism>
<dbReference type="Proteomes" id="UP000595564">
    <property type="component" value="Chromosome"/>
</dbReference>
<protein>
    <submittedName>
        <fullName evidence="2">Multicomponent Na+:H+ antiporter subunit G</fullName>
    </submittedName>
</protein>
<dbReference type="Pfam" id="PF03334">
    <property type="entry name" value="PhaG_MnhG_YufB"/>
    <property type="match status" value="1"/>
</dbReference>
<keyword evidence="1" id="KW-1133">Transmembrane helix</keyword>
<evidence type="ECO:0000313" key="3">
    <source>
        <dbReference type="Proteomes" id="UP000595564"/>
    </source>
</evidence>
<name>A0A7R6PVI3_9BACT</name>
<dbReference type="PANTHER" id="PTHR34703">
    <property type="entry name" value="ANTIPORTER SUBUNIT MNHG2-RELATED"/>
    <property type="match status" value="1"/>
</dbReference>
<accession>A0A7R6PVI3</accession>
<dbReference type="InterPro" id="IPR005133">
    <property type="entry name" value="PhaG_MnhG_YufB"/>
</dbReference>